<sequence length="575" mass="64032">MDTVIKSASTSQQSKYDCDPYIISTIISPTSSSLSTDTTTMRSVFTPPSILYSPPLKSPTQYYRYRTTPECSDRFIPIREPHNWNLRYNMIKETTRTSMMRYKQKDSSSQSSSSSPTGPAATTTTATMNGQTATTTNTVGQGNVVGHNGTGNNIGTVPGSNNNNNSSGQSDMFRNGLAYQCLLKNELLGAEIEDINEYKQIEERKVLTPLMNRNVFRFRTREIRSEPTSPYSLSPISPKSQKMLRSPRKTARKISKMPFKILDAPELQDDFYLNLVDWSSTNILSVGLGFSVYLWSACTSQVTRLCDFSSTGNSITSVSWSERGHLVAVGTQRGFVQIWDVAALKCIKQFDGHSSRVGCLAWNGDSLSSGSRDRYIIQRDIRSSLLAERKLLSHRQEVCGLKWSPDNQLLASGGNDNRIFIWNQSSNQPVQTYTEHLAAVKAIAWSPHHHGLLASGGGTSDRHIRFWNTLTGQPIQCVDTGSQVCNLAWSKHASELVSTHGYSQNQILVWKYPSLVQLAKLTGHTYRVLYLAMSPDGESIVTGAGDETLRFWNVFSKARSQKETKSALDLFSTIR</sequence>
<comment type="pathway">
    <text evidence="1">Protein modification; protein ubiquitination.</text>
</comment>
<dbReference type="FunCoup" id="A0A6P6Y7G9">
    <property type="interactions" value="1053"/>
</dbReference>
<evidence type="ECO:0000256" key="8">
    <source>
        <dbReference type="ARBA" id="ARBA00073600"/>
    </source>
</evidence>
<evidence type="ECO:0000259" key="12">
    <source>
        <dbReference type="Pfam" id="PF24807"/>
    </source>
</evidence>
<dbReference type="Gene3D" id="2.130.10.10">
    <property type="entry name" value="YVTN repeat-like/Quinoprotein amine dehydrogenase"/>
    <property type="match status" value="1"/>
</dbReference>
<feature type="compositionally biased region" description="Low complexity" evidence="11">
    <location>
        <begin position="107"/>
        <end position="167"/>
    </location>
</feature>
<dbReference type="PROSITE" id="PS00678">
    <property type="entry name" value="WD_REPEATS_1"/>
    <property type="match status" value="1"/>
</dbReference>
<dbReference type="GO" id="GO:0051301">
    <property type="term" value="P:cell division"/>
    <property type="evidence" value="ECO:0007669"/>
    <property type="project" value="UniProtKB-KW"/>
</dbReference>
<evidence type="ECO:0000256" key="3">
    <source>
        <dbReference type="ARBA" id="ARBA00022574"/>
    </source>
</evidence>
<feature type="repeat" description="WD" evidence="10">
    <location>
        <begin position="308"/>
        <end position="349"/>
    </location>
</feature>
<evidence type="ECO:0000256" key="6">
    <source>
        <dbReference type="ARBA" id="ARBA00022776"/>
    </source>
</evidence>
<dbReference type="FunFam" id="2.130.10.10:FF:000025">
    <property type="entry name" value="FIZZY-related 2 isoform 1"/>
    <property type="match status" value="1"/>
</dbReference>
<dbReference type="GO" id="GO:0005680">
    <property type="term" value="C:anaphase-promoting complex"/>
    <property type="evidence" value="ECO:0007669"/>
    <property type="project" value="TreeGrafter"/>
</dbReference>
<name>A0A6P6Y7G9_DERPT</name>
<dbReference type="OMA" id="IQLENHP"/>
<evidence type="ECO:0000256" key="9">
    <source>
        <dbReference type="ARBA" id="ARBA00081406"/>
    </source>
</evidence>
<keyword evidence="5" id="KW-0677">Repeat</keyword>
<dbReference type="Proteomes" id="UP000515146">
    <property type="component" value="Unplaced"/>
</dbReference>
<dbReference type="GeneID" id="113795347"/>
<keyword evidence="13" id="KW-1185">Reference proteome</keyword>
<dbReference type="GO" id="GO:0010997">
    <property type="term" value="F:anaphase-promoting complex binding"/>
    <property type="evidence" value="ECO:0007669"/>
    <property type="project" value="InterPro"/>
</dbReference>
<dbReference type="RefSeq" id="XP_027201347.1">
    <property type="nucleotide sequence ID" value="XM_027345546.1"/>
</dbReference>
<dbReference type="InterPro" id="IPR033010">
    <property type="entry name" value="Cdc20/Fizzy"/>
</dbReference>
<organism evidence="13 14">
    <name type="scientific">Dermatophagoides pteronyssinus</name>
    <name type="common">European house dust mite</name>
    <dbReference type="NCBI Taxonomy" id="6956"/>
    <lineage>
        <taxon>Eukaryota</taxon>
        <taxon>Metazoa</taxon>
        <taxon>Ecdysozoa</taxon>
        <taxon>Arthropoda</taxon>
        <taxon>Chelicerata</taxon>
        <taxon>Arachnida</taxon>
        <taxon>Acari</taxon>
        <taxon>Acariformes</taxon>
        <taxon>Sarcoptiformes</taxon>
        <taxon>Astigmata</taxon>
        <taxon>Psoroptidia</taxon>
        <taxon>Analgoidea</taxon>
        <taxon>Pyroglyphidae</taxon>
        <taxon>Dermatophagoidinae</taxon>
        <taxon>Dermatophagoides</taxon>
    </lineage>
</organism>
<dbReference type="GO" id="GO:1905786">
    <property type="term" value="P:positive regulation of anaphase-promoting complex-dependent catabolic process"/>
    <property type="evidence" value="ECO:0007669"/>
    <property type="project" value="TreeGrafter"/>
</dbReference>
<evidence type="ECO:0000256" key="2">
    <source>
        <dbReference type="ARBA" id="ARBA00006445"/>
    </source>
</evidence>
<feature type="compositionally biased region" description="Polar residues" evidence="11">
    <location>
        <begin position="227"/>
        <end position="240"/>
    </location>
</feature>
<gene>
    <name evidence="14" type="primary">LOC113795347</name>
</gene>
<feature type="repeat" description="WD" evidence="10">
    <location>
        <begin position="521"/>
        <end position="562"/>
    </location>
</feature>
<evidence type="ECO:0000256" key="1">
    <source>
        <dbReference type="ARBA" id="ARBA00004906"/>
    </source>
</evidence>
<dbReference type="InterPro" id="IPR019775">
    <property type="entry name" value="WD40_repeat_CS"/>
</dbReference>
<dbReference type="InterPro" id="IPR015943">
    <property type="entry name" value="WD40/YVTN_repeat-like_dom_sf"/>
</dbReference>
<dbReference type="SUPFAM" id="SSF50978">
    <property type="entry name" value="WD40 repeat-like"/>
    <property type="match status" value="1"/>
</dbReference>
<feature type="region of interest" description="Disordered" evidence="11">
    <location>
        <begin position="100"/>
        <end position="171"/>
    </location>
</feature>
<feature type="region of interest" description="Disordered" evidence="11">
    <location>
        <begin position="227"/>
        <end position="248"/>
    </location>
</feature>
<keyword evidence="4" id="KW-0132">Cell division</keyword>
<dbReference type="CDD" id="cd00200">
    <property type="entry name" value="WD40"/>
    <property type="match status" value="1"/>
</dbReference>
<dbReference type="InterPro" id="IPR056150">
    <property type="entry name" value="WD40_CDC20-Fz"/>
</dbReference>
<evidence type="ECO:0000256" key="5">
    <source>
        <dbReference type="ARBA" id="ARBA00022737"/>
    </source>
</evidence>
<dbReference type="SMART" id="SM00320">
    <property type="entry name" value="WD40"/>
    <property type="match status" value="7"/>
</dbReference>
<keyword evidence="7" id="KW-0131">Cell cycle</keyword>
<evidence type="ECO:0000313" key="13">
    <source>
        <dbReference type="Proteomes" id="UP000515146"/>
    </source>
</evidence>
<dbReference type="InterPro" id="IPR001680">
    <property type="entry name" value="WD40_rpt"/>
</dbReference>
<dbReference type="KEGG" id="dpte:113795347"/>
<dbReference type="PANTHER" id="PTHR19918">
    <property type="entry name" value="CELL DIVISION CYCLE 20 CDC20 FIZZY -RELATED"/>
    <property type="match status" value="1"/>
</dbReference>
<feature type="domain" description="CDC20/Fizzy WD40" evidence="12">
    <location>
        <begin position="262"/>
        <end position="552"/>
    </location>
</feature>
<comment type="similarity">
    <text evidence="2">Belongs to the WD repeat CDC20/Fizzy family.</text>
</comment>
<dbReference type="PROSITE" id="PS50082">
    <property type="entry name" value="WD_REPEATS_2"/>
    <property type="match status" value="3"/>
</dbReference>
<evidence type="ECO:0000256" key="4">
    <source>
        <dbReference type="ARBA" id="ARBA00022618"/>
    </source>
</evidence>
<evidence type="ECO:0000256" key="10">
    <source>
        <dbReference type="PROSITE-ProRule" id="PRU00221"/>
    </source>
</evidence>
<dbReference type="CTD" id="45922"/>
<dbReference type="PANTHER" id="PTHR19918:SF1">
    <property type="entry name" value="FIZZY-RELATED PROTEIN HOMOLOG"/>
    <property type="match status" value="1"/>
</dbReference>
<proteinExistence type="inferred from homology"/>
<protein>
    <recommendedName>
        <fullName evidence="8">Fizzy-related protein homolog</fullName>
    </recommendedName>
    <alternativeName>
        <fullName evidence="9">Cdh1/Hct1 homolog</fullName>
    </alternativeName>
</protein>
<dbReference type="Pfam" id="PF24807">
    <property type="entry name" value="WD40_CDC20-Fz"/>
    <property type="match status" value="1"/>
</dbReference>
<evidence type="ECO:0000313" key="14">
    <source>
        <dbReference type="RefSeq" id="XP_027201347.1"/>
    </source>
</evidence>
<dbReference type="GO" id="GO:0031145">
    <property type="term" value="P:anaphase-promoting complex-dependent catabolic process"/>
    <property type="evidence" value="ECO:0007669"/>
    <property type="project" value="TreeGrafter"/>
</dbReference>
<evidence type="ECO:0000256" key="7">
    <source>
        <dbReference type="ARBA" id="ARBA00023306"/>
    </source>
</evidence>
<accession>A0A6P6Y7G9</accession>
<dbReference type="GO" id="GO:1990757">
    <property type="term" value="F:ubiquitin ligase activator activity"/>
    <property type="evidence" value="ECO:0007669"/>
    <property type="project" value="TreeGrafter"/>
</dbReference>
<dbReference type="OrthoDB" id="10263272at2759"/>
<reference evidence="14" key="1">
    <citation type="submission" date="2025-08" db="UniProtKB">
        <authorList>
            <consortium name="RefSeq"/>
        </authorList>
    </citation>
    <scope>IDENTIFICATION</scope>
    <source>
        <strain evidence="14">Airmid</strain>
    </source>
</reference>
<dbReference type="InterPro" id="IPR036322">
    <property type="entry name" value="WD40_repeat_dom_sf"/>
</dbReference>
<keyword evidence="3 10" id="KW-0853">WD repeat</keyword>
<dbReference type="AlphaFoldDB" id="A0A6P6Y7G9"/>
<evidence type="ECO:0000256" key="11">
    <source>
        <dbReference type="SAM" id="MobiDB-lite"/>
    </source>
</evidence>
<keyword evidence="6" id="KW-0498">Mitosis</keyword>
<dbReference type="InParanoid" id="A0A6P6Y7G9"/>
<dbReference type="PROSITE" id="PS50294">
    <property type="entry name" value="WD_REPEATS_REGION"/>
    <property type="match status" value="3"/>
</dbReference>
<feature type="repeat" description="WD" evidence="10">
    <location>
        <begin position="391"/>
        <end position="432"/>
    </location>
</feature>